<organism evidence="5 6">
    <name type="scientific">Paenibacillus sedimenti</name>
    <dbReference type="NCBI Taxonomy" id="2770274"/>
    <lineage>
        <taxon>Bacteria</taxon>
        <taxon>Bacillati</taxon>
        <taxon>Bacillota</taxon>
        <taxon>Bacilli</taxon>
        <taxon>Bacillales</taxon>
        <taxon>Paenibacillaceae</taxon>
        <taxon>Paenibacillus</taxon>
    </lineage>
</organism>
<dbReference type="InterPro" id="IPR014710">
    <property type="entry name" value="RmlC-like_jellyroll"/>
</dbReference>
<dbReference type="GO" id="GO:0043565">
    <property type="term" value="F:sequence-specific DNA binding"/>
    <property type="evidence" value="ECO:0007669"/>
    <property type="project" value="InterPro"/>
</dbReference>
<dbReference type="SMART" id="SM00342">
    <property type="entry name" value="HTH_ARAC"/>
    <property type="match status" value="1"/>
</dbReference>
<keyword evidence="3" id="KW-0804">Transcription</keyword>
<evidence type="ECO:0000259" key="4">
    <source>
        <dbReference type="PROSITE" id="PS01124"/>
    </source>
</evidence>
<reference evidence="5" key="1">
    <citation type="submission" date="2020-09" db="EMBL/GenBank/DDBJ databases">
        <title>Draft Genome Sequence of Paenibacillus sp. WST5.</title>
        <authorList>
            <person name="Bao Z."/>
        </authorList>
    </citation>
    <scope>NUCLEOTIDE SEQUENCE</scope>
    <source>
        <strain evidence="5">WST5</strain>
    </source>
</reference>
<dbReference type="SUPFAM" id="SSF46689">
    <property type="entry name" value="Homeodomain-like"/>
    <property type="match status" value="2"/>
</dbReference>
<dbReference type="PANTHER" id="PTHR43280">
    <property type="entry name" value="ARAC-FAMILY TRANSCRIPTIONAL REGULATOR"/>
    <property type="match status" value="1"/>
</dbReference>
<dbReference type="InterPro" id="IPR020449">
    <property type="entry name" value="Tscrpt_reg_AraC-type_HTH"/>
</dbReference>
<dbReference type="RefSeq" id="WP_188173345.1">
    <property type="nucleotide sequence ID" value="NZ_JACVVD010000002.1"/>
</dbReference>
<evidence type="ECO:0000313" key="5">
    <source>
        <dbReference type="EMBL" id="MBD0379528.1"/>
    </source>
</evidence>
<dbReference type="PROSITE" id="PS00041">
    <property type="entry name" value="HTH_ARAC_FAMILY_1"/>
    <property type="match status" value="1"/>
</dbReference>
<dbReference type="Proteomes" id="UP000650466">
    <property type="component" value="Unassembled WGS sequence"/>
</dbReference>
<dbReference type="GO" id="GO:0003700">
    <property type="term" value="F:DNA-binding transcription factor activity"/>
    <property type="evidence" value="ECO:0007669"/>
    <property type="project" value="InterPro"/>
</dbReference>
<evidence type="ECO:0000256" key="2">
    <source>
        <dbReference type="ARBA" id="ARBA00023125"/>
    </source>
</evidence>
<dbReference type="Gene3D" id="1.10.10.60">
    <property type="entry name" value="Homeodomain-like"/>
    <property type="match status" value="2"/>
</dbReference>
<dbReference type="Pfam" id="PF02311">
    <property type="entry name" value="AraC_binding"/>
    <property type="match status" value="1"/>
</dbReference>
<gene>
    <name evidence="5" type="ORF">ICC18_05325</name>
</gene>
<dbReference type="EMBL" id="JACVVD010000002">
    <property type="protein sequence ID" value="MBD0379528.1"/>
    <property type="molecule type" value="Genomic_DNA"/>
</dbReference>
<keyword evidence="2" id="KW-0238">DNA-binding</keyword>
<comment type="caution">
    <text evidence="5">The sequence shown here is derived from an EMBL/GenBank/DDBJ whole genome shotgun (WGS) entry which is preliminary data.</text>
</comment>
<dbReference type="InterPro" id="IPR009057">
    <property type="entry name" value="Homeodomain-like_sf"/>
</dbReference>
<evidence type="ECO:0000256" key="1">
    <source>
        <dbReference type="ARBA" id="ARBA00023015"/>
    </source>
</evidence>
<dbReference type="InterPro" id="IPR037923">
    <property type="entry name" value="HTH-like"/>
</dbReference>
<dbReference type="InterPro" id="IPR003313">
    <property type="entry name" value="AraC-bd"/>
</dbReference>
<feature type="domain" description="HTH araC/xylS-type" evidence="4">
    <location>
        <begin position="181"/>
        <end position="279"/>
    </location>
</feature>
<dbReference type="Gene3D" id="2.60.120.10">
    <property type="entry name" value="Jelly Rolls"/>
    <property type="match status" value="1"/>
</dbReference>
<keyword evidence="1" id="KW-0805">Transcription regulation</keyword>
<dbReference type="PRINTS" id="PR00032">
    <property type="entry name" value="HTHARAC"/>
</dbReference>
<dbReference type="AlphaFoldDB" id="A0A926QIE3"/>
<dbReference type="Pfam" id="PF12833">
    <property type="entry name" value="HTH_18"/>
    <property type="match status" value="1"/>
</dbReference>
<sequence>MNNRAEPKEPKYHIEESFSIQQLQHKGYSAMLRPHLHPFYELYYLLDGERVYFMNGKVYTAKKGDMVVVVPNELHSTASSDIEKFERVLIEFTHDFVRQTDPPVLELPPFQESALIRFSMKEQPVIEYLLQQMLNECRDQPELYVSCVRQLLTELLIRIHRAGGTSNQALSSEHPMHQKISEIATFINMHFNEPITLEMLAKQFYISPSYLSRIFLKLTGFHCSEYIRYVRIREAQKLLHTTRAKVQAIAEQVGFEHISHFNKTFKAITGLSPLRYRERMKG</sequence>
<name>A0A926QIE3_9BACL</name>
<dbReference type="PROSITE" id="PS01124">
    <property type="entry name" value="HTH_ARAC_FAMILY_2"/>
    <property type="match status" value="1"/>
</dbReference>
<dbReference type="SUPFAM" id="SSF51215">
    <property type="entry name" value="Regulatory protein AraC"/>
    <property type="match status" value="1"/>
</dbReference>
<dbReference type="InterPro" id="IPR018060">
    <property type="entry name" value="HTH_AraC"/>
</dbReference>
<accession>A0A926QIE3</accession>
<evidence type="ECO:0000313" key="6">
    <source>
        <dbReference type="Proteomes" id="UP000650466"/>
    </source>
</evidence>
<proteinExistence type="predicted"/>
<dbReference type="PANTHER" id="PTHR43280:SF2">
    <property type="entry name" value="HTH-TYPE TRANSCRIPTIONAL REGULATOR EXSA"/>
    <property type="match status" value="1"/>
</dbReference>
<evidence type="ECO:0000256" key="3">
    <source>
        <dbReference type="ARBA" id="ARBA00023163"/>
    </source>
</evidence>
<protein>
    <submittedName>
        <fullName evidence="5">Helix-turn-helix transcriptional regulator</fullName>
    </submittedName>
</protein>
<keyword evidence="6" id="KW-1185">Reference proteome</keyword>
<dbReference type="InterPro" id="IPR018062">
    <property type="entry name" value="HTH_AraC-typ_CS"/>
</dbReference>